<protein>
    <recommendedName>
        <fullName evidence="2">HNH nuclease domain-containing protein</fullName>
    </recommendedName>
</protein>
<feature type="compositionally biased region" description="Polar residues" evidence="1">
    <location>
        <begin position="105"/>
        <end position="119"/>
    </location>
</feature>
<dbReference type="InterPro" id="IPR003615">
    <property type="entry name" value="HNH_nuc"/>
</dbReference>
<dbReference type="Pfam" id="PF13391">
    <property type="entry name" value="HNH_2"/>
    <property type="match status" value="1"/>
</dbReference>
<dbReference type="EMBL" id="JBBBZM010000175">
    <property type="protein sequence ID" value="KAL0632320.1"/>
    <property type="molecule type" value="Genomic_DNA"/>
</dbReference>
<feature type="region of interest" description="Disordered" evidence="1">
    <location>
        <begin position="99"/>
        <end position="183"/>
    </location>
</feature>
<comment type="caution">
    <text evidence="3">The sequence shown here is derived from an EMBL/GenBank/DDBJ whole genome shotgun (WGS) entry which is preliminary data.</text>
</comment>
<proteinExistence type="predicted"/>
<keyword evidence="4" id="KW-1185">Reference proteome</keyword>
<sequence>MDDQQSPTKSVTNLWDIFAIAPPNCSSARDVQSAKDLVNNDPTINREIADHIINFLDQDYLPDPSALSRAIISSHTIHGSFEVFTRTLFGGINFMRTGGGGRPSINGTQRAPSTTSPPSLQLEGGGSTPSGRNSRPASVAHVGDSRRSNTNDDPSASRTISPPSLQSEWGESTPSGRNSRFASSLWRRDGRKCEISENFDDKSLVGAHIFPFAIGSGNKKQQFLWELLACFWPPEVVGKIRTECSQINKFSNGISMSSEAHVYFDRLDFYLMPDLNTLSDKSYSATFNWVRRPNGGAIPNYCPECERKIDGHVYRRTMCDGDVIVFETVDPEKYPLPDPGLLWARALLSRVSRPVGGAGDMTLLGDNETHDDRSRWPYTLQNADLVWDTEKVSRWLLASEGVSIFQEESAEYV</sequence>
<name>A0ABR3G971_9PEZI</name>
<accession>A0ABR3G971</accession>
<organism evidence="3 4">
    <name type="scientific">Discina gigas</name>
    <dbReference type="NCBI Taxonomy" id="1032678"/>
    <lineage>
        <taxon>Eukaryota</taxon>
        <taxon>Fungi</taxon>
        <taxon>Dikarya</taxon>
        <taxon>Ascomycota</taxon>
        <taxon>Pezizomycotina</taxon>
        <taxon>Pezizomycetes</taxon>
        <taxon>Pezizales</taxon>
        <taxon>Discinaceae</taxon>
        <taxon>Discina</taxon>
    </lineage>
</organism>
<evidence type="ECO:0000313" key="3">
    <source>
        <dbReference type="EMBL" id="KAL0632320.1"/>
    </source>
</evidence>
<reference evidence="3 4" key="1">
    <citation type="submission" date="2024-02" db="EMBL/GenBank/DDBJ databases">
        <title>Discinaceae phylogenomics.</title>
        <authorList>
            <person name="Dirks A.C."/>
            <person name="James T.Y."/>
        </authorList>
    </citation>
    <scope>NUCLEOTIDE SEQUENCE [LARGE SCALE GENOMIC DNA]</scope>
    <source>
        <strain evidence="3 4">ACD0624</strain>
    </source>
</reference>
<gene>
    <name evidence="3" type="ORF">Q9L58_008800</name>
</gene>
<evidence type="ECO:0000259" key="2">
    <source>
        <dbReference type="Pfam" id="PF13391"/>
    </source>
</evidence>
<feature type="domain" description="HNH nuclease" evidence="2">
    <location>
        <begin position="193"/>
        <end position="271"/>
    </location>
</feature>
<dbReference type="Proteomes" id="UP001447188">
    <property type="component" value="Unassembled WGS sequence"/>
</dbReference>
<feature type="compositionally biased region" description="Polar residues" evidence="1">
    <location>
        <begin position="151"/>
        <end position="182"/>
    </location>
</feature>
<evidence type="ECO:0000256" key="1">
    <source>
        <dbReference type="SAM" id="MobiDB-lite"/>
    </source>
</evidence>
<evidence type="ECO:0000313" key="4">
    <source>
        <dbReference type="Proteomes" id="UP001447188"/>
    </source>
</evidence>